<evidence type="ECO:0008006" key="3">
    <source>
        <dbReference type="Google" id="ProtNLM"/>
    </source>
</evidence>
<name>A0A016WX47_9BILA</name>
<protein>
    <recommendedName>
        <fullName evidence="3">Methyltransferase domain-containing protein</fullName>
    </recommendedName>
</protein>
<dbReference type="Gene3D" id="3.40.50.150">
    <property type="entry name" value="Vaccinia Virus protein VP39"/>
    <property type="match status" value="1"/>
</dbReference>
<dbReference type="Proteomes" id="UP000024635">
    <property type="component" value="Unassembled WGS sequence"/>
</dbReference>
<dbReference type="SUPFAM" id="SSF53335">
    <property type="entry name" value="S-adenosyl-L-methionine-dependent methyltransferases"/>
    <property type="match status" value="1"/>
</dbReference>
<accession>A0A016WX47</accession>
<proteinExistence type="predicted"/>
<sequence>MVYTGKLTPSRWRMEHSCVFATLMVFRIVAIDETYIGSHSMLRLTLPTEFSQENVDTTRWKIDKNYLNPNHYYYYVIEIMFSADAVELSRQSRANVLSLGLGGGTMNGFLRYNFPEMNITVVEISAQMINLAKKWFDLQIDDHHRVIHADGVAFLKQQADTGMKYDAVLLDACYSTQETAENFICPVDLFLEEHVISSIAQVLSQGGVFITDIAPMTMSFAKARKMVLRRFSKFFTNCRTNRKMASKGNEVVYCMHQRPSKNQRINLFKFLHDNPL</sequence>
<comment type="caution">
    <text evidence="1">The sequence shown here is derived from an EMBL/GenBank/DDBJ whole genome shotgun (WGS) entry which is preliminary data.</text>
</comment>
<dbReference type="InterPro" id="IPR029063">
    <property type="entry name" value="SAM-dependent_MTases_sf"/>
</dbReference>
<organism evidence="1 2">
    <name type="scientific">Ancylostoma ceylanicum</name>
    <dbReference type="NCBI Taxonomy" id="53326"/>
    <lineage>
        <taxon>Eukaryota</taxon>
        <taxon>Metazoa</taxon>
        <taxon>Ecdysozoa</taxon>
        <taxon>Nematoda</taxon>
        <taxon>Chromadorea</taxon>
        <taxon>Rhabditida</taxon>
        <taxon>Rhabditina</taxon>
        <taxon>Rhabditomorpha</taxon>
        <taxon>Strongyloidea</taxon>
        <taxon>Ancylostomatidae</taxon>
        <taxon>Ancylostomatinae</taxon>
        <taxon>Ancylostoma</taxon>
    </lineage>
</organism>
<reference evidence="2" key="1">
    <citation type="journal article" date="2015" name="Nat. Genet.">
        <title>The genome and transcriptome of the zoonotic hookworm Ancylostoma ceylanicum identify infection-specific gene families.</title>
        <authorList>
            <person name="Schwarz E.M."/>
            <person name="Hu Y."/>
            <person name="Antoshechkin I."/>
            <person name="Miller M.M."/>
            <person name="Sternberg P.W."/>
            <person name="Aroian R.V."/>
        </authorList>
    </citation>
    <scope>NUCLEOTIDE SEQUENCE</scope>
    <source>
        <strain evidence="2">HY135</strain>
    </source>
</reference>
<dbReference type="AlphaFoldDB" id="A0A016WX47"/>
<dbReference type="Pfam" id="PF01564">
    <property type="entry name" value="Spermine_synth"/>
    <property type="match status" value="1"/>
</dbReference>
<dbReference type="CDD" id="cd02440">
    <property type="entry name" value="AdoMet_MTases"/>
    <property type="match status" value="1"/>
</dbReference>
<evidence type="ECO:0000313" key="2">
    <source>
        <dbReference type="Proteomes" id="UP000024635"/>
    </source>
</evidence>
<keyword evidence="2" id="KW-1185">Reference proteome</keyword>
<dbReference type="EMBL" id="JARK01000062">
    <property type="protein sequence ID" value="EYC44399.1"/>
    <property type="molecule type" value="Genomic_DNA"/>
</dbReference>
<dbReference type="OrthoDB" id="2016285at2759"/>
<evidence type="ECO:0000313" key="1">
    <source>
        <dbReference type="EMBL" id="EYC44399.1"/>
    </source>
</evidence>
<gene>
    <name evidence="1" type="primary">Acey_s0462.g1891</name>
    <name evidence="1" type="ORF">Y032_0462g1891</name>
</gene>